<accession>A0A410PSV8</accession>
<dbReference type="AlphaFoldDB" id="A0A410PSV8"/>
<organism evidence="3 4">
    <name type="scientific">Aminipila luticellarii</name>
    <dbReference type="NCBI Taxonomy" id="2507160"/>
    <lineage>
        <taxon>Bacteria</taxon>
        <taxon>Bacillati</taxon>
        <taxon>Bacillota</taxon>
        <taxon>Clostridia</taxon>
        <taxon>Peptostreptococcales</taxon>
        <taxon>Anaerovoracaceae</taxon>
        <taxon>Aminipila</taxon>
    </lineage>
</organism>
<keyword evidence="4" id="KW-1185">Reference proteome</keyword>
<dbReference type="InterPro" id="IPR038610">
    <property type="entry name" value="FliK-like_C_sf"/>
</dbReference>
<name>A0A410PSV8_9FIRM</name>
<evidence type="ECO:0000313" key="4">
    <source>
        <dbReference type="Proteomes" id="UP000287601"/>
    </source>
</evidence>
<evidence type="ECO:0000313" key="3">
    <source>
        <dbReference type="EMBL" id="QAT41995.1"/>
    </source>
</evidence>
<protein>
    <submittedName>
        <fullName evidence="3">Flagellar hook-length control protein FliK</fullName>
    </submittedName>
</protein>
<dbReference type="CDD" id="cd17470">
    <property type="entry name" value="T3SS_Flik_C"/>
    <property type="match status" value="1"/>
</dbReference>
<dbReference type="RefSeq" id="WP_128744649.1">
    <property type="nucleotide sequence ID" value="NZ_CP035281.1"/>
</dbReference>
<dbReference type="Gene3D" id="3.30.750.140">
    <property type="match status" value="1"/>
</dbReference>
<dbReference type="Pfam" id="PF02120">
    <property type="entry name" value="Flg_hook"/>
    <property type="match status" value="1"/>
</dbReference>
<dbReference type="OrthoDB" id="1792985at2"/>
<feature type="region of interest" description="Disordered" evidence="1">
    <location>
        <begin position="365"/>
        <end position="387"/>
    </location>
</feature>
<dbReference type="Proteomes" id="UP000287601">
    <property type="component" value="Chromosome"/>
</dbReference>
<feature type="region of interest" description="Disordered" evidence="1">
    <location>
        <begin position="18"/>
        <end position="94"/>
    </location>
</feature>
<proteinExistence type="predicted"/>
<evidence type="ECO:0000256" key="1">
    <source>
        <dbReference type="SAM" id="MobiDB-lite"/>
    </source>
</evidence>
<sequence>MNTEVFFQTMNSNSAVKRGNAQMLRADGSSTGSFKKEMDQIFERKQSRSNDSEKSSITKDSRTSGKVQQKEEPENVPDSGVNAEKKDSCTDVTPEEQALAAAQIQQPVLLAANDLNGIANALQQTQAQAVTTAPIAANLAEMPLHSTENMQTAAGTEEGEIKLPFQNSADLVKSSMIQPKQSGGQENQTPDFAENQTKGSLLAGKQAQEKSNASGESLGMQHVTAAKEESVSELPDLVQENVPMKNNMLDLSKVNIKVADAPVDMNQADAAQQLADKILYKLNAGKQEFDLELNPRDLGKVNIKMIFQNGSAELIMSTSNAKAHQLLSAQADTLRAILEANTGADSTVNIRQTETTDGQFDRDNFQQQKDSQQNQQNHQQERKTTSEISFADRLRLGLVNDWEEAV</sequence>
<keyword evidence="3" id="KW-0969">Cilium</keyword>
<dbReference type="InterPro" id="IPR021136">
    <property type="entry name" value="Flagellar_hook_control-like_C"/>
</dbReference>
<feature type="compositionally biased region" description="Basic and acidic residues" evidence="1">
    <location>
        <begin position="34"/>
        <end position="73"/>
    </location>
</feature>
<feature type="domain" description="Flagellar hook-length control protein-like C-terminal" evidence="2">
    <location>
        <begin position="277"/>
        <end position="356"/>
    </location>
</feature>
<feature type="compositionally biased region" description="Low complexity" evidence="1">
    <location>
        <begin position="365"/>
        <end position="378"/>
    </location>
</feature>
<gene>
    <name evidence="3" type="ORF">EQM06_01440</name>
</gene>
<dbReference type="EMBL" id="CP035281">
    <property type="protein sequence ID" value="QAT41995.1"/>
    <property type="molecule type" value="Genomic_DNA"/>
</dbReference>
<dbReference type="KEGG" id="amij:EQM06_01440"/>
<reference evidence="3 4" key="1">
    <citation type="submission" date="2019-01" db="EMBL/GenBank/DDBJ databases">
        <title>Draft genomes of a novel of Aminipila strains.</title>
        <authorList>
            <person name="Ma S."/>
        </authorList>
    </citation>
    <scope>NUCLEOTIDE SEQUENCE [LARGE SCALE GENOMIC DNA]</scope>
    <source>
        <strain evidence="4">JN-39</strain>
    </source>
</reference>
<keyword evidence="3" id="KW-0966">Cell projection</keyword>
<keyword evidence="3" id="KW-0282">Flagellum</keyword>
<evidence type="ECO:0000259" key="2">
    <source>
        <dbReference type="Pfam" id="PF02120"/>
    </source>
</evidence>